<evidence type="ECO:0000313" key="3">
    <source>
        <dbReference type="Proteomes" id="UP001224775"/>
    </source>
</evidence>
<protein>
    <submittedName>
        <fullName evidence="2">Uncharacterized protein</fullName>
    </submittedName>
</protein>
<dbReference type="EMBL" id="JATAAI010000018">
    <property type="protein sequence ID" value="KAK1739467.1"/>
    <property type="molecule type" value="Genomic_DNA"/>
</dbReference>
<name>A0AAD9D9V5_9STRA</name>
<gene>
    <name evidence="2" type="ORF">QTG54_010010</name>
</gene>
<dbReference type="Proteomes" id="UP001224775">
    <property type="component" value="Unassembled WGS sequence"/>
</dbReference>
<dbReference type="GO" id="GO:0031146">
    <property type="term" value="P:SCF-dependent proteasomal ubiquitin-dependent protein catabolic process"/>
    <property type="evidence" value="ECO:0007669"/>
    <property type="project" value="TreeGrafter"/>
</dbReference>
<dbReference type="GO" id="GO:0019005">
    <property type="term" value="C:SCF ubiquitin ligase complex"/>
    <property type="evidence" value="ECO:0007669"/>
    <property type="project" value="TreeGrafter"/>
</dbReference>
<dbReference type="AlphaFoldDB" id="A0AAD9D9V5"/>
<reference evidence="2" key="1">
    <citation type="submission" date="2023-06" db="EMBL/GenBank/DDBJ databases">
        <title>Survivors Of The Sea: Transcriptome response of Skeletonema marinoi to long-term dormancy.</title>
        <authorList>
            <person name="Pinder M.I.M."/>
            <person name="Kourtchenko O."/>
            <person name="Robertson E.K."/>
            <person name="Larsson T."/>
            <person name="Maumus F."/>
            <person name="Osuna-Cruz C.M."/>
            <person name="Vancaester E."/>
            <person name="Stenow R."/>
            <person name="Vandepoele K."/>
            <person name="Ploug H."/>
            <person name="Bruchert V."/>
            <person name="Godhe A."/>
            <person name="Topel M."/>
        </authorList>
    </citation>
    <scope>NUCLEOTIDE SEQUENCE</scope>
    <source>
        <strain evidence="2">R05AC</strain>
    </source>
</reference>
<evidence type="ECO:0000256" key="1">
    <source>
        <dbReference type="SAM" id="MobiDB-lite"/>
    </source>
</evidence>
<dbReference type="SUPFAM" id="SSF52047">
    <property type="entry name" value="RNI-like"/>
    <property type="match status" value="2"/>
</dbReference>
<dbReference type="CDD" id="cd19671">
    <property type="entry name" value="UBR-box_UBR4_5_6_7"/>
    <property type="match status" value="1"/>
</dbReference>
<keyword evidence="3" id="KW-1185">Reference proteome</keyword>
<comment type="caution">
    <text evidence="2">The sequence shown here is derived from an EMBL/GenBank/DDBJ whole genome shotgun (WGS) entry which is preliminary data.</text>
</comment>
<dbReference type="Gene3D" id="3.80.10.10">
    <property type="entry name" value="Ribonuclease Inhibitor"/>
    <property type="match status" value="2"/>
</dbReference>
<sequence>MSSSITAADLTDIVAAVGPTIFSYLPVGSLLNGISSSLLVNKIFRGAILEYLQEAACLSFSQCPHLRKINDDQLIRLVQRMLGDSTCLKTKQLDLSKCRKLKGEGVIFCLKSMPNIEKLSLSSATRFHITGNNFNDPSVMAAMKHLKHMDVSGCSKLNTPEICCLSSNLSGSNIRVLDFSGCSTLIGDDAAVSVAEHCHNLESINVSGSRKLTTFGVTIIAFVCRSTLRCLSLRGCESVKLTTLLYSHAREFPVNQLLQWWYSGEDISVLRHNVMEGNNNDNSFITRDYVDVVIAALKRIVDGPVFTTEQDESERLLGLCKEYEERWTNHYGWVDRRGEQPLFGRLEKLDISDSYPIFCLSDPELAGVVAIISWFNRGKLREINLSGLSISPYAVSSLALASGSRLQCIEVSYLRVTGDFRVDQTWVSLMDEIGVSVCELDLSCCNALIDNGTNFSEMNNLRSLNLDHLLIEDYNMAVLLSSTKRLLHLSVHGCSKLEVSVLTKAKAINPHLELLDLDVRDAFMDVPLSTIRDAFPSLLKLNNRCTAMGTSRIKQHQQNYQWRVGARERNSRGSNKRKRGESLNARESRVVASASMSLNCCSLQLTGFSKAGCTVQEMFGCKTCRIEFDRFVCMTCSKACHTALGHEVFSIGYGPGYCDCCILSKCMCI</sequence>
<accession>A0AAD9D9V5</accession>
<proteinExistence type="predicted"/>
<evidence type="ECO:0000313" key="2">
    <source>
        <dbReference type="EMBL" id="KAK1739467.1"/>
    </source>
</evidence>
<feature type="region of interest" description="Disordered" evidence="1">
    <location>
        <begin position="564"/>
        <end position="585"/>
    </location>
</feature>
<organism evidence="2 3">
    <name type="scientific">Skeletonema marinoi</name>
    <dbReference type="NCBI Taxonomy" id="267567"/>
    <lineage>
        <taxon>Eukaryota</taxon>
        <taxon>Sar</taxon>
        <taxon>Stramenopiles</taxon>
        <taxon>Ochrophyta</taxon>
        <taxon>Bacillariophyta</taxon>
        <taxon>Coscinodiscophyceae</taxon>
        <taxon>Thalassiosirophycidae</taxon>
        <taxon>Thalassiosirales</taxon>
        <taxon>Skeletonemataceae</taxon>
        <taxon>Skeletonema</taxon>
        <taxon>Skeletonema marinoi-dohrnii complex</taxon>
    </lineage>
</organism>
<dbReference type="InterPro" id="IPR032675">
    <property type="entry name" value="LRR_dom_sf"/>
</dbReference>
<dbReference type="PANTHER" id="PTHR13318">
    <property type="entry name" value="PARTNER OF PAIRED, ISOFORM B-RELATED"/>
    <property type="match status" value="1"/>
</dbReference>